<dbReference type="PANTHER" id="PTHR30250:SF26">
    <property type="entry name" value="PSMA PROTEIN"/>
    <property type="match status" value="1"/>
</dbReference>
<dbReference type="Proteomes" id="UP000188273">
    <property type="component" value="Chromosome"/>
</dbReference>
<feature type="transmembrane region" description="Helical" evidence="6">
    <location>
        <begin position="164"/>
        <end position="180"/>
    </location>
</feature>
<feature type="transmembrane region" description="Helical" evidence="6">
    <location>
        <begin position="186"/>
        <end position="210"/>
    </location>
</feature>
<feature type="transmembrane region" description="Helical" evidence="6">
    <location>
        <begin position="230"/>
        <end position="247"/>
    </location>
</feature>
<evidence type="ECO:0000313" key="7">
    <source>
        <dbReference type="EMBL" id="AQQ08938.1"/>
    </source>
</evidence>
<dbReference type="EMBL" id="CP019633">
    <property type="protein sequence ID" value="AQQ08938.1"/>
    <property type="molecule type" value="Genomic_DNA"/>
</dbReference>
<keyword evidence="2" id="KW-1003">Cell membrane</keyword>
<keyword evidence="8" id="KW-1185">Reference proteome</keyword>
<feature type="transmembrane region" description="Helical" evidence="6">
    <location>
        <begin position="253"/>
        <end position="270"/>
    </location>
</feature>
<accession>A0A1Q2HNA4</accession>
<proteinExistence type="predicted"/>
<protein>
    <submittedName>
        <fullName evidence="7">Polysaccharide biosynthesis protein</fullName>
    </submittedName>
</protein>
<keyword evidence="3 6" id="KW-0812">Transmembrane</keyword>
<organism evidence="7 8">
    <name type="scientific">Sedimentisphaera cyanobacteriorum</name>
    <dbReference type="NCBI Taxonomy" id="1940790"/>
    <lineage>
        <taxon>Bacteria</taxon>
        <taxon>Pseudomonadati</taxon>
        <taxon>Planctomycetota</taxon>
        <taxon>Phycisphaerae</taxon>
        <taxon>Sedimentisphaerales</taxon>
        <taxon>Sedimentisphaeraceae</taxon>
        <taxon>Sedimentisphaera</taxon>
    </lineage>
</organism>
<feature type="transmembrane region" description="Helical" evidence="6">
    <location>
        <begin position="12"/>
        <end position="32"/>
    </location>
</feature>
<feature type="transmembrane region" description="Helical" evidence="6">
    <location>
        <begin position="132"/>
        <end position="152"/>
    </location>
</feature>
<feature type="transmembrane region" description="Helical" evidence="6">
    <location>
        <begin position="44"/>
        <end position="66"/>
    </location>
</feature>
<dbReference type="KEGG" id="pbu:L21SP3_00732"/>
<evidence type="ECO:0000256" key="6">
    <source>
        <dbReference type="SAM" id="Phobius"/>
    </source>
</evidence>
<feature type="transmembrane region" description="Helical" evidence="6">
    <location>
        <begin position="496"/>
        <end position="517"/>
    </location>
</feature>
<feature type="transmembrane region" description="Helical" evidence="6">
    <location>
        <begin position="340"/>
        <end position="359"/>
    </location>
</feature>
<evidence type="ECO:0000256" key="3">
    <source>
        <dbReference type="ARBA" id="ARBA00022692"/>
    </source>
</evidence>
<gene>
    <name evidence="7" type="ORF">L21SP3_00732</name>
</gene>
<keyword evidence="4 6" id="KW-1133">Transmembrane helix</keyword>
<dbReference type="PANTHER" id="PTHR30250">
    <property type="entry name" value="PST FAMILY PREDICTED COLANIC ACID TRANSPORTER"/>
    <property type="match status" value="1"/>
</dbReference>
<dbReference type="RefSeq" id="WP_118084513.1">
    <property type="nucleotide sequence ID" value="NZ_CP019633.1"/>
</dbReference>
<feature type="transmembrane region" description="Helical" evidence="6">
    <location>
        <begin position="436"/>
        <end position="459"/>
    </location>
</feature>
<sequence length="543" mass="60834">MSNLSVAKRMFLNTLSNYGLLLFNMISMIILVRVQFTGLSRQDYGFWGLLWTIFGYSLLLDFGLGTAVQKYASQVTVNKNWDRFNRLVSTVFFSYWFISLIIIAATVIISFFIEPISKLEPGSDVDYYRKVFLLFGFGTALIFPVGFSPGLLRGIQLIWLRNNIDAVFAVINLIVMVWLIKSGYGLWEMTIATVLNHVGSKIVMLIYAFIKLENMKIGFRFFSPSMIKEVMGFSIFVYLIICSKLIIFKTDNLVISASIGVAFVAYYQVASKLGDVFRSFAMQFNDNLGPVASVMHTSGDLDSLGRMQLYSSRVIAFISTMMLVPLVVFVGPLFETWLDLTRTESQICAVILLVSQYFYVVMRSSSIQILLMCDRQKELAIVSVIECLANLLISVILVRMMGIIGVAIGTLVPNIFFGCVYNVPTACRFAKVSPLYFLRYSVLGSLMTGLVIGAVTLFLKDTVYHLIVSGVLNIAADKDAGMIARYFAEHSGILKLLALVFLSALSCGMYMILFYAIGIKKQERTDLNKLVADFFNKKLKGSS</sequence>
<feature type="transmembrane region" description="Helical" evidence="6">
    <location>
        <begin position="314"/>
        <end position="334"/>
    </location>
</feature>
<feature type="transmembrane region" description="Helical" evidence="6">
    <location>
        <begin position="379"/>
        <end position="397"/>
    </location>
</feature>
<evidence type="ECO:0000256" key="1">
    <source>
        <dbReference type="ARBA" id="ARBA00004651"/>
    </source>
</evidence>
<evidence type="ECO:0000256" key="4">
    <source>
        <dbReference type="ARBA" id="ARBA00022989"/>
    </source>
</evidence>
<comment type="subcellular location">
    <subcellularLocation>
        <location evidence="1">Cell membrane</location>
        <topology evidence="1">Multi-pass membrane protein</topology>
    </subcellularLocation>
</comment>
<keyword evidence="5 6" id="KW-0472">Membrane</keyword>
<feature type="transmembrane region" description="Helical" evidence="6">
    <location>
        <begin position="87"/>
        <end position="112"/>
    </location>
</feature>
<feature type="transmembrane region" description="Helical" evidence="6">
    <location>
        <begin position="403"/>
        <end position="424"/>
    </location>
</feature>
<evidence type="ECO:0000256" key="5">
    <source>
        <dbReference type="ARBA" id="ARBA00023136"/>
    </source>
</evidence>
<dbReference type="OrthoDB" id="580892at2"/>
<dbReference type="GO" id="GO:0005886">
    <property type="term" value="C:plasma membrane"/>
    <property type="evidence" value="ECO:0007669"/>
    <property type="project" value="UniProtKB-SubCell"/>
</dbReference>
<dbReference type="AlphaFoldDB" id="A0A1Q2HNA4"/>
<dbReference type="STRING" id="1940790.L21SP3_00732"/>
<name>A0A1Q2HNA4_9BACT</name>
<evidence type="ECO:0000313" key="8">
    <source>
        <dbReference type="Proteomes" id="UP000188273"/>
    </source>
</evidence>
<evidence type="ECO:0000256" key="2">
    <source>
        <dbReference type="ARBA" id="ARBA00022475"/>
    </source>
</evidence>
<dbReference type="InterPro" id="IPR050833">
    <property type="entry name" value="Poly_Biosynth_Transport"/>
</dbReference>
<reference evidence="8" key="1">
    <citation type="submission" date="2017-02" db="EMBL/GenBank/DDBJ databases">
        <title>Comparative genomics and description of representatives of a novel lineage of planctomycetes thriving in anoxic sediments.</title>
        <authorList>
            <person name="Spring S."/>
            <person name="Bunk B."/>
            <person name="Sproer C."/>
            <person name="Klenk H.-P."/>
        </authorList>
    </citation>
    <scope>NUCLEOTIDE SEQUENCE [LARGE SCALE GENOMIC DNA]</scope>
    <source>
        <strain evidence="8">L21-RPul-D3</strain>
    </source>
</reference>